<dbReference type="Proteomes" id="UP000824120">
    <property type="component" value="Chromosome 4"/>
</dbReference>
<reference evidence="2 3" key="1">
    <citation type="submission" date="2020-09" db="EMBL/GenBank/DDBJ databases">
        <title>De no assembly of potato wild relative species, Solanum commersonii.</title>
        <authorList>
            <person name="Cho K."/>
        </authorList>
    </citation>
    <scope>NUCLEOTIDE SEQUENCE [LARGE SCALE GENOMIC DNA]</scope>
    <source>
        <strain evidence="2">LZ3.2</strain>
        <tissue evidence="2">Leaf</tissue>
    </source>
</reference>
<sequence>MIWRFISILTKTREKRSSYYTTRVCIKYGYKRSFFTDKPVMADPKSYMPILAKAISITDGNTGQEKGLLARCIVRRLNTDLKELPTLSDIRKWVVNTWKKSFGVNIYEMGDAPFYLNSQTGT</sequence>
<accession>A0A9J5ZF17</accession>
<protein>
    <recommendedName>
        <fullName evidence="1">DUF4283 domain-containing protein</fullName>
    </recommendedName>
</protein>
<dbReference type="EMBL" id="JACXVP010000004">
    <property type="protein sequence ID" value="KAG5611513.1"/>
    <property type="molecule type" value="Genomic_DNA"/>
</dbReference>
<proteinExistence type="predicted"/>
<name>A0A9J5ZF17_SOLCO</name>
<evidence type="ECO:0000259" key="1">
    <source>
        <dbReference type="Pfam" id="PF14111"/>
    </source>
</evidence>
<comment type="caution">
    <text evidence="2">The sequence shown here is derived from an EMBL/GenBank/DDBJ whole genome shotgun (WGS) entry which is preliminary data.</text>
</comment>
<gene>
    <name evidence="2" type="ORF">H5410_022794</name>
</gene>
<dbReference type="Pfam" id="PF14111">
    <property type="entry name" value="DUF4283"/>
    <property type="match status" value="1"/>
</dbReference>
<feature type="domain" description="DUF4283" evidence="1">
    <location>
        <begin position="67"/>
        <end position="115"/>
    </location>
</feature>
<dbReference type="AlphaFoldDB" id="A0A9J5ZF17"/>
<evidence type="ECO:0000313" key="2">
    <source>
        <dbReference type="EMBL" id="KAG5611513.1"/>
    </source>
</evidence>
<keyword evidence="3" id="KW-1185">Reference proteome</keyword>
<organism evidence="2 3">
    <name type="scientific">Solanum commersonii</name>
    <name type="common">Commerson's wild potato</name>
    <name type="synonym">Commerson's nightshade</name>
    <dbReference type="NCBI Taxonomy" id="4109"/>
    <lineage>
        <taxon>Eukaryota</taxon>
        <taxon>Viridiplantae</taxon>
        <taxon>Streptophyta</taxon>
        <taxon>Embryophyta</taxon>
        <taxon>Tracheophyta</taxon>
        <taxon>Spermatophyta</taxon>
        <taxon>Magnoliopsida</taxon>
        <taxon>eudicotyledons</taxon>
        <taxon>Gunneridae</taxon>
        <taxon>Pentapetalae</taxon>
        <taxon>asterids</taxon>
        <taxon>lamiids</taxon>
        <taxon>Solanales</taxon>
        <taxon>Solanaceae</taxon>
        <taxon>Solanoideae</taxon>
        <taxon>Solaneae</taxon>
        <taxon>Solanum</taxon>
    </lineage>
</organism>
<dbReference type="InterPro" id="IPR025558">
    <property type="entry name" value="DUF4283"/>
</dbReference>
<evidence type="ECO:0000313" key="3">
    <source>
        <dbReference type="Proteomes" id="UP000824120"/>
    </source>
</evidence>
<dbReference type="PANTHER" id="PTHR34427">
    <property type="entry name" value="DUF4283 DOMAIN PROTEIN"/>
    <property type="match status" value="1"/>
</dbReference>
<dbReference type="PANTHER" id="PTHR34427:SF10">
    <property type="entry name" value="DUF4283 DOMAIN-CONTAINING PROTEIN"/>
    <property type="match status" value="1"/>
</dbReference>